<dbReference type="GO" id="GO:0097506">
    <property type="term" value="F:deaminated base DNA N-glycosylase activity"/>
    <property type="evidence" value="ECO:0007669"/>
    <property type="project" value="UniProtKB-ARBA"/>
</dbReference>
<evidence type="ECO:0000259" key="8">
    <source>
        <dbReference type="Pfam" id="PF03167"/>
    </source>
</evidence>
<protein>
    <recommendedName>
        <fullName evidence="8">Uracil-DNA glycosylase-like domain-containing protein</fullName>
    </recommendedName>
</protein>
<organism evidence="9 10">
    <name type="scientific">Ameyamaea chiangmaiensis</name>
    <dbReference type="NCBI Taxonomy" id="442969"/>
    <lineage>
        <taxon>Bacteria</taxon>
        <taxon>Pseudomonadati</taxon>
        <taxon>Pseudomonadota</taxon>
        <taxon>Alphaproteobacteria</taxon>
        <taxon>Acetobacterales</taxon>
        <taxon>Acetobacteraceae</taxon>
        <taxon>Ameyamaea</taxon>
    </lineage>
</organism>
<keyword evidence="10" id="KW-1185">Reference proteome</keyword>
<evidence type="ECO:0000256" key="1">
    <source>
        <dbReference type="ARBA" id="ARBA00022485"/>
    </source>
</evidence>
<dbReference type="InterPro" id="IPR005122">
    <property type="entry name" value="Uracil-DNA_glycosylase-like"/>
</dbReference>
<name>A0A850PCW9_9PROT</name>
<dbReference type="EMBL" id="JABXXR010000046">
    <property type="protein sequence ID" value="NVN40489.1"/>
    <property type="molecule type" value="Genomic_DNA"/>
</dbReference>
<feature type="domain" description="Uracil-DNA glycosylase-like" evidence="8">
    <location>
        <begin position="72"/>
        <end position="191"/>
    </location>
</feature>
<dbReference type="AlphaFoldDB" id="A0A850PCW9"/>
<dbReference type="Gene3D" id="3.40.470.10">
    <property type="entry name" value="Uracil-DNA glycosylase-like domain"/>
    <property type="match status" value="1"/>
</dbReference>
<keyword evidence="6" id="KW-0411">Iron-sulfur</keyword>
<evidence type="ECO:0000313" key="9">
    <source>
        <dbReference type="EMBL" id="NVN40489.1"/>
    </source>
</evidence>
<keyword evidence="7" id="KW-0234">DNA repair</keyword>
<evidence type="ECO:0000256" key="4">
    <source>
        <dbReference type="ARBA" id="ARBA00022801"/>
    </source>
</evidence>
<sequence length="252" mass="26153">MTFPQHAHSSSRAAARHPSEISAGSYGAALRAEAPPDDCCLCPRLAEFRAQLTTDTPGMPTVAETRPAAAMGDLNSDVLVVALAPSPRPLPPPQGFEGGSPSRVPADPRLVDGLLRHHLPSGPSGAAGHRAQRTYSCRITFAVHCPAPAGLPQPAEVSQCSRFLREELQAMQHLRVVVALGVLAHNAVVTACGIPAARVRFQPGFIHTLPDGLLLADAHHIHAGTSATHAGASTGLADVLPDVIARLARGAA</sequence>
<evidence type="ECO:0000256" key="7">
    <source>
        <dbReference type="ARBA" id="ARBA00023204"/>
    </source>
</evidence>
<proteinExistence type="predicted"/>
<keyword evidence="5" id="KW-0408">Iron</keyword>
<evidence type="ECO:0000256" key="5">
    <source>
        <dbReference type="ARBA" id="ARBA00023004"/>
    </source>
</evidence>
<evidence type="ECO:0000256" key="6">
    <source>
        <dbReference type="ARBA" id="ARBA00023014"/>
    </source>
</evidence>
<gene>
    <name evidence="9" type="ORF">HUK82_07920</name>
</gene>
<keyword evidence="1" id="KW-0004">4Fe-4S</keyword>
<dbReference type="InterPro" id="IPR051536">
    <property type="entry name" value="UDG_Type-4/5"/>
</dbReference>
<dbReference type="GO" id="GO:0006281">
    <property type="term" value="P:DNA repair"/>
    <property type="evidence" value="ECO:0007669"/>
    <property type="project" value="UniProtKB-KW"/>
</dbReference>
<dbReference type="GO" id="GO:0051539">
    <property type="term" value="F:4 iron, 4 sulfur cluster binding"/>
    <property type="evidence" value="ECO:0007669"/>
    <property type="project" value="UniProtKB-KW"/>
</dbReference>
<evidence type="ECO:0000256" key="3">
    <source>
        <dbReference type="ARBA" id="ARBA00022763"/>
    </source>
</evidence>
<dbReference type="PANTHER" id="PTHR33693:SF3">
    <property type="entry name" value="TYPE-5 URACIL-DNA GLYCOSYLASE"/>
    <property type="match status" value="1"/>
</dbReference>
<keyword evidence="2" id="KW-0479">Metal-binding</keyword>
<reference evidence="9 10" key="1">
    <citation type="submission" date="2020-06" db="EMBL/GenBank/DDBJ databases">
        <title>Description of novel acetic acid bacteria.</title>
        <authorList>
            <person name="Sombolestani A."/>
        </authorList>
    </citation>
    <scope>NUCLEOTIDE SEQUENCE [LARGE SCALE GENOMIC DNA]</scope>
    <source>
        <strain evidence="9 10">LMG 27010</strain>
    </source>
</reference>
<evidence type="ECO:0000256" key="2">
    <source>
        <dbReference type="ARBA" id="ARBA00022723"/>
    </source>
</evidence>
<dbReference type="RefSeq" id="WP_176613451.1">
    <property type="nucleotide sequence ID" value="NZ_JABXXR010000046.1"/>
</dbReference>
<keyword evidence="3" id="KW-0227">DNA damage</keyword>
<dbReference type="PANTHER" id="PTHR33693">
    <property type="entry name" value="TYPE-5 URACIL-DNA GLYCOSYLASE"/>
    <property type="match status" value="1"/>
</dbReference>
<accession>A0A850PCW9</accession>
<dbReference type="SUPFAM" id="SSF52141">
    <property type="entry name" value="Uracil-DNA glycosylase-like"/>
    <property type="match status" value="1"/>
</dbReference>
<dbReference type="Proteomes" id="UP000585665">
    <property type="component" value="Unassembled WGS sequence"/>
</dbReference>
<dbReference type="Pfam" id="PF03167">
    <property type="entry name" value="UDG"/>
    <property type="match status" value="1"/>
</dbReference>
<evidence type="ECO:0000313" key="10">
    <source>
        <dbReference type="Proteomes" id="UP000585665"/>
    </source>
</evidence>
<dbReference type="GO" id="GO:0046872">
    <property type="term" value="F:metal ion binding"/>
    <property type="evidence" value="ECO:0007669"/>
    <property type="project" value="UniProtKB-KW"/>
</dbReference>
<dbReference type="InterPro" id="IPR036895">
    <property type="entry name" value="Uracil-DNA_glycosylase-like_sf"/>
</dbReference>
<comment type="caution">
    <text evidence="9">The sequence shown here is derived from an EMBL/GenBank/DDBJ whole genome shotgun (WGS) entry which is preliminary data.</text>
</comment>
<keyword evidence="4" id="KW-0378">Hydrolase</keyword>